<dbReference type="NCBIfam" id="TIGR01646">
    <property type="entry name" value="vgr_GE"/>
    <property type="match status" value="1"/>
</dbReference>
<dbReference type="Gene3D" id="4.10.220.110">
    <property type="match status" value="1"/>
</dbReference>
<dbReference type="PANTHER" id="PTHR32305">
    <property type="match status" value="1"/>
</dbReference>
<evidence type="ECO:0000313" key="8">
    <source>
        <dbReference type="Proteomes" id="UP001151081"/>
    </source>
</evidence>
<evidence type="ECO:0000259" key="6">
    <source>
        <dbReference type="Pfam" id="PF22178"/>
    </source>
</evidence>
<evidence type="ECO:0000256" key="2">
    <source>
        <dbReference type="ARBA" id="ARBA00005558"/>
    </source>
</evidence>
<dbReference type="Gene3D" id="2.30.110.50">
    <property type="match status" value="1"/>
</dbReference>
<feature type="domain" description="Gp5/Type VI secretion system Vgr C-terminal trimerisation" evidence="6">
    <location>
        <begin position="482"/>
        <end position="593"/>
    </location>
</feature>
<name>A0A9X3X1W2_9BACT</name>
<comment type="caution">
    <text evidence="7">The sequence shown here is derived from an EMBL/GenBank/DDBJ whole genome shotgun (WGS) entry which is preliminary data.</text>
</comment>
<dbReference type="SUPFAM" id="SSF69349">
    <property type="entry name" value="Phage fibre proteins"/>
    <property type="match status" value="1"/>
</dbReference>
<gene>
    <name evidence="7" type="primary">tssI</name>
    <name evidence="7" type="ORF">KEG57_19090</name>
</gene>
<keyword evidence="3" id="KW-0964">Secreted</keyword>
<dbReference type="EMBL" id="JAGTJJ010000009">
    <property type="protein sequence ID" value="MDC3982629.1"/>
    <property type="molecule type" value="Genomic_DNA"/>
</dbReference>
<feature type="region of interest" description="Disordered" evidence="4">
    <location>
        <begin position="477"/>
        <end position="496"/>
    </location>
</feature>
<dbReference type="RefSeq" id="WP_272422497.1">
    <property type="nucleotide sequence ID" value="NZ_JAGTJJ010000009.1"/>
</dbReference>
<dbReference type="Gene3D" id="3.55.50.10">
    <property type="entry name" value="Baseplate protein-like domains"/>
    <property type="match status" value="1"/>
</dbReference>
<evidence type="ECO:0000259" key="5">
    <source>
        <dbReference type="Pfam" id="PF04717"/>
    </source>
</evidence>
<dbReference type="Proteomes" id="UP001151081">
    <property type="component" value="Unassembled WGS sequence"/>
</dbReference>
<dbReference type="Pfam" id="PF04717">
    <property type="entry name" value="Phage_base_V"/>
    <property type="match status" value="1"/>
</dbReference>
<feature type="domain" description="Gp5/Type VI secretion system Vgr protein OB-fold" evidence="5">
    <location>
        <begin position="397"/>
        <end position="465"/>
    </location>
</feature>
<feature type="compositionally biased region" description="Polar residues" evidence="4">
    <location>
        <begin position="477"/>
        <end position="489"/>
    </location>
</feature>
<evidence type="ECO:0000256" key="1">
    <source>
        <dbReference type="ARBA" id="ARBA00004613"/>
    </source>
</evidence>
<dbReference type="Gene3D" id="2.40.50.230">
    <property type="entry name" value="Gp5 N-terminal domain"/>
    <property type="match status" value="1"/>
</dbReference>
<dbReference type="PANTHER" id="PTHR32305:SF15">
    <property type="entry name" value="PROTEIN RHSA-RELATED"/>
    <property type="match status" value="1"/>
</dbReference>
<reference evidence="7 8" key="1">
    <citation type="submission" date="2021-04" db="EMBL/GenBank/DDBJ databases">
        <title>Genome analysis of Polyangium sp.</title>
        <authorList>
            <person name="Li Y."/>
            <person name="Wang J."/>
        </authorList>
    </citation>
    <scope>NUCLEOTIDE SEQUENCE [LARGE SCALE GENOMIC DNA]</scope>
    <source>
        <strain evidence="7 8">SDU14</strain>
    </source>
</reference>
<keyword evidence="8" id="KW-1185">Reference proteome</keyword>
<dbReference type="AlphaFoldDB" id="A0A9X3X1W2"/>
<dbReference type="Pfam" id="PF22178">
    <property type="entry name" value="Gp5_trimer_C"/>
    <property type="match status" value="1"/>
</dbReference>
<dbReference type="SUPFAM" id="SSF69255">
    <property type="entry name" value="gp5 N-terminal domain-like"/>
    <property type="match status" value="1"/>
</dbReference>
<evidence type="ECO:0000256" key="4">
    <source>
        <dbReference type="SAM" id="MobiDB-lite"/>
    </source>
</evidence>
<comment type="subcellular location">
    <subcellularLocation>
        <location evidence="1">Secreted</location>
    </subcellularLocation>
</comment>
<evidence type="ECO:0000256" key="3">
    <source>
        <dbReference type="ARBA" id="ARBA00022525"/>
    </source>
</evidence>
<dbReference type="InterPro" id="IPR006531">
    <property type="entry name" value="Gp5/Vgr_OB"/>
</dbReference>
<protein>
    <submittedName>
        <fullName evidence="7">Type VI secretion system tip protein VgrG</fullName>
    </submittedName>
</protein>
<dbReference type="InterPro" id="IPR037026">
    <property type="entry name" value="Vgr_OB-fold_dom_sf"/>
</dbReference>
<accession>A0A9X3X1W2</accession>
<dbReference type="InterPro" id="IPR006533">
    <property type="entry name" value="T6SS_Vgr_RhsGE"/>
</dbReference>
<comment type="similarity">
    <text evidence="2">Belongs to the VgrG protein family.</text>
</comment>
<dbReference type="InterPro" id="IPR017847">
    <property type="entry name" value="T6SS_RhsGE_Vgr_subset"/>
</dbReference>
<evidence type="ECO:0000313" key="7">
    <source>
        <dbReference type="EMBL" id="MDC3982629.1"/>
    </source>
</evidence>
<dbReference type="InterPro" id="IPR050708">
    <property type="entry name" value="T6SS_VgrG/RHS"/>
</dbReference>
<organism evidence="7 8">
    <name type="scientific">Polyangium jinanense</name>
    <dbReference type="NCBI Taxonomy" id="2829994"/>
    <lineage>
        <taxon>Bacteria</taxon>
        <taxon>Pseudomonadati</taxon>
        <taxon>Myxococcota</taxon>
        <taxon>Polyangia</taxon>
        <taxon>Polyangiales</taxon>
        <taxon>Polyangiaceae</taxon>
        <taxon>Polyangium</taxon>
    </lineage>
</organism>
<proteinExistence type="inferred from homology"/>
<dbReference type="SUPFAM" id="SSF69279">
    <property type="entry name" value="Phage tail proteins"/>
    <property type="match status" value="2"/>
</dbReference>
<dbReference type="GO" id="GO:0005576">
    <property type="term" value="C:extracellular region"/>
    <property type="evidence" value="ECO:0007669"/>
    <property type="project" value="UniProtKB-SubCell"/>
</dbReference>
<dbReference type="NCBIfam" id="TIGR03361">
    <property type="entry name" value="VI_Rhs_Vgr"/>
    <property type="match status" value="1"/>
</dbReference>
<dbReference type="InterPro" id="IPR054030">
    <property type="entry name" value="Gp5_Vgr_C"/>
</dbReference>
<dbReference type="Pfam" id="PF05954">
    <property type="entry name" value="Phage_GPD"/>
    <property type="match status" value="1"/>
</dbReference>
<sequence>MVPIAHASQTNHLRITTGSSELCDVRQYSVTEQISSLFVVDLVVVSENLAIEFDAVVGKPARFTIVGDRYERSWSGLCNRFQLATVEEKGLSTYELTIVPDLWLATQRRNHRRFQHVSEPDIVLRILDEWGIQPEMKLSATYKKREYRVQYGESDYAFMCRMLEDAGISFYFVQAGTETRLVLSDAPHRSEQRGSAIAFKDDISMVTGEYATQVHVGQQVRPGRYTLRDNDYRLRADYQLVLSAEEADLEIERKLERYHYVPGAFLFGTDTGEGTPFADAKGKSRTDEAEGAILLQKRLDAKREDARICTFETNALDLAPGTVLTMLDHPRPELGPDRRLLVVKATHAGTPFDAFSQRCEARSADIPYRPPLATPKPKAIGIESATVVGPPGEEIHTDEFGRVRVHFHWDRESKMDEDSSCWIHVSQPLAGPGFGVINLPRVGQEVLVDFLGGDPDRPVIVGRVYTNVQKVPYTLPENKTQSGWKSQSTPGGGGSNELRFEDAKGRELVFLQAERDQKSVVKNDEAITVGNDRTKRVQNDETVSIGNNRTKLVTKNEALTIGNDRTKLVQNDEMVSIGNNRTKLVQNDEEVTIGNDRTKLVQNDEEVTIGNDQTKLVGNNEREVTGVNRSIVVGVNRSAQIGAVDAVTVGEMHTVSVASSSSTMTDQKIVFDTGAGATITMEGAHVRIDAAESVTISKKKIVLDTGAGATITLDGSSVEINALNISIIGGNAVNVAGVTQTNVGGISGLTLGAPSGDIIIRGVMVKLN</sequence>